<dbReference type="EMBL" id="RBXL01000002">
    <property type="protein sequence ID" value="RKT37897.1"/>
    <property type="molecule type" value="Genomic_DNA"/>
</dbReference>
<dbReference type="SUPFAM" id="SSF158442">
    <property type="entry name" value="DsbB-like"/>
    <property type="match status" value="1"/>
</dbReference>
<keyword evidence="7" id="KW-1185">Reference proteome</keyword>
<feature type="transmembrane region" description="Helical" evidence="5">
    <location>
        <begin position="146"/>
        <end position="169"/>
    </location>
</feature>
<evidence type="ECO:0000313" key="7">
    <source>
        <dbReference type="Proteomes" id="UP000274556"/>
    </source>
</evidence>
<keyword evidence="3 5" id="KW-1133">Transmembrane helix</keyword>
<dbReference type="Pfam" id="PF02600">
    <property type="entry name" value="DsbB"/>
    <property type="match status" value="1"/>
</dbReference>
<gene>
    <name evidence="6" type="ORF">BDD21_5408</name>
</gene>
<evidence type="ECO:0000256" key="5">
    <source>
        <dbReference type="SAM" id="Phobius"/>
    </source>
</evidence>
<evidence type="ECO:0000313" key="6">
    <source>
        <dbReference type="EMBL" id="RKT37897.1"/>
    </source>
</evidence>
<dbReference type="RefSeq" id="WP_120800191.1">
    <property type="nucleotide sequence ID" value="NZ_RBXL01000002.1"/>
</dbReference>
<evidence type="ECO:0000256" key="1">
    <source>
        <dbReference type="ARBA" id="ARBA00004141"/>
    </source>
</evidence>
<feature type="transmembrane region" description="Helical" evidence="5">
    <location>
        <begin position="42"/>
        <end position="59"/>
    </location>
</feature>
<name>A0A495UPE5_9GAMM</name>
<proteinExistence type="predicted"/>
<dbReference type="GO" id="GO:0015035">
    <property type="term" value="F:protein-disulfide reductase activity"/>
    <property type="evidence" value="ECO:0007669"/>
    <property type="project" value="InterPro"/>
</dbReference>
<keyword evidence="4 5" id="KW-0472">Membrane</keyword>
<dbReference type="OrthoDB" id="3711263at2"/>
<dbReference type="Gene3D" id="1.20.1550.10">
    <property type="entry name" value="DsbB-like"/>
    <property type="match status" value="1"/>
</dbReference>
<organism evidence="6 7">
    <name type="scientific">Thiocapsa rosea</name>
    <dbReference type="NCBI Taxonomy" id="69360"/>
    <lineage>
        <taxon>Bacteria</taxon>
        <taxon>Pseudomonadati</taxon>
        <taxon>Pseudomonadota</taxon>
        <taxon>Gammaproteobacteria</taxon>
        <taxon>Chromatiales</taxon>
        <taxon>Chromatiaceae</taxon>
        <taxon>Thiocapsa</taxon>
    </lineage>
</organism>
<feature type="transmembrane region" description="Helical" evidence="5">
    <location>
        <begin position="105"/>
        <end position="125"/>
    </location>
</feature>
<dbReference type="AlphaFoldDB" id="A0A495UPE5"/>
<evidence type="ECO:0000256" key="4">
    <source>
        <dbReference type="ARBA" id="ARBA00023136"/>
    </source>
</evidence>
<comment type="caution">
    <text evidence="6">The sequence shown here is derived from an EMBL/GenBank/DDBJ whole genome shotgun (WGS) entry which is preliminary data.</text>
</comment>
<evidence type="ECO:0000256" key="3">
    <source>
        <dbReference type="ARBA" id="ARBA00022989"/>
    </source>
</evidence>
<keyword evidence="2 5" id="KW-0812">Transmembrane</keyword>
<sequence>MTYRIARSLDALGLIAIGLVLAVAFSDQLLNHELPCPLCLLQRVGFVLAGFGLAMNLVFGPRPSHYALTILGAMAGGAVALRQILLHIVPGTGAFGEPFLGLHFYTWAAILFALIVIGSAVLLLFDARLEASPAEHEPIGTLARTALVLFTLLVVGNALSTFLECGLGLCPDNPTGYEMLE</sequence>
<dbReference type="Proteomes" id="UP000274556">
    <property type="component" value="Unassembled WGS sequence"/>
</dbReference>
<dbReference type="GO" id="GO:0016020">
    <property type="term" value="C:membrane"/>
    <property type="evidence" value="ECO:0007669"/>
    <property type="project" value="UniProtKB-SubCell"/>
</dbReference>
<dbReference type="InterPro" id="IPR003752">
    <property type="entry name" value="DiS_bond_form_DsbB/BdbC"/>
</dbReference>
<accession>A0A495UPE5</accession>
<feature type="transmembrane region" description="Helical" evidence="5">
    <location>
        <begin position="66"/>
        <end position="85"/>
    </location>
</feature>
<dbReference type="GO" id="GO:0006457">
    <property type="term" value="P:protein folding"/>
    <property type="evidence" value="ECO:0007669"/>
    <property type="project" value="InterPro"/>
</dbReference>
<reference evidence="6 7" key="1">
    <citation type="submission" date="2018-10" db="EMBL/GenBank/DDBJ databases">
        <title>Genomic Encyclopedia of Archaeal and Bacterial Type Strains, Phase II (KMG-II): from individual species to whole genera.</title>
        <authorList>
            <person name="Goeker M."/>
        </authorList>
    </citation>
    <scope>NUCLEOTIDE SEQUENCE [LARGE SCALE GENOMIC DNA]</scope>
    <source>
        <strain evidence="6 7">DSM 235</strain>
    </source>
</reference>
<evidence type="ECO:0000256" key="2">
    <source>
        <dbReference type="ARBA" id="ARBA00022692"/>
    </source>
</evidence>
<comment type="subcellular location">
    <subcellularLocation>
        <location evidence="1">Membrane</location>
        <topology evidence="1">Multi-pass membrane protein</topology>
    </subcellularLocation>
</comment>
<dbReference type="InterPro" id="IPR023380">
    <property type="entry name" value="DsbB-like_sf"/>
</dbReference>
<protein>
    <submittedName>
        <fullName evidence="6">Disulfide bond formation protein DsbB</fullName>
    </submittedName>
</protein>